<dbReference type="Proteomes" id="UP001234178">
    <property type="component" value="Unassembled WGS sequence"/>
</dbReference>
<protein>
    <submittedName>
        <fullName evidence="1">Uncharacterized protein</fullName>
    </submittedName>
</protein>
<gene>
    <name evidence="1" type="ORF">OUZ56_026273</name>
</gene>
<keyword evidence="2" id="KW-1185">Reference proteome</keyword>
<comment type="caution">
    <text evidence="1">The sequence shown here is derived from an EMBL/GenBank/DDBJ whole genome shotgun (WGS) entry which is preliminary data.</text>
</comment>
<dbReference type="EMBL" id="JAOYFB010000004">
    <property type="protein sequence ID" value="KAK4013721.1"/>
    <property type="molecule type" value="Genomic_DNA"/>
</dbReference>
<sequence length="168" mass="19070">MTTCAMYIPTRNVSQAWTTDSQTSIYPGSNVVADTESAIGSGSESHIGPGHFQLESLNLVHFCYANITHKWTRFGDSSWKLPGPMCDSDLQPITAKNNIVSMLKIEHLTKHWRAVFIRDNFISSGITKMDKVWRLKLEMTRTDVRFRYAANNGAKQHRTNIQHSNIKN</sequence>
<proteinExistence type="predicted"/>
<reference evidence="1 2" key="1">
    <citation type="journal article" date="2023" name="Nucleic Acids Res.">
        <title>The hologenome of Daphnia magna reveals possible DNA methylation and microbiome-mediated evolution of the host genome.</title>
        <authorList>
            <person name="Chaturvedi A."/>
            <person name="Li X."/>
            <person name="Dhandapani V."/>
            <person name="Marshall H."/>
            <person name="Kissane S."/>
            <person name="Cuenca-Cambronero M."/>
            <person name="Asole G."/>
            <person name="Calvet F."/>
            <person name="Ruiz-Romero M."/>
            <person name="Marangio P."/>
            <person name="Guigo R."/>
            <person name="Rago D."/>
            <person name="Mirbahai L."/>
            <person name="Eastwood N."/>
            <person name="Colbourne J.K."/>
            <person name="Zhou J."/>
            <person name="Mallon E."/>
            <person name="Orsini L."/>
        </authorList>
    </citation>
    <scope>NUCLEOTIDE SEQUENCE [LARGE SCALE GENOMIC DNA]</scope>
    <source>
        <strain evidence="1">LRV0_1</strain>
    </source>
</reference>
<name>A0ABQ9ZM24_9CRUS</name>
<organism evidence="1 2">
    <name type="scientific">Daphnia magna</name>
    <dbReference type="NCBI Taxonomy" id="35525"/>
    <lineage>
        <taxon>Eukaryota</taxon>
        <taxon>Metazoa</taxon>
        <taxon>Ecdysozoa</taxon>
        <taxon>Arthropoda</taxon>
        <taxon>Crustacea</taxon>
        <taxon>Branchiopoda</taxon>
        <taxon>Diplostraca</taxon>
        <taxon>Cladocera</taxon>
        <taxon>Anomopoda</taxon>
        <taxon>Daphniidae</taxon>
        <taxon>Daphnia</taxon>
    </lineage>
</organism>
<accession>A0ABQ9ZM24</accession>
<evidence type="ECO:0000313" key="1">
    <source>
        <dbReference type="EMBL" id="KAK4013721.1"/>
    </source>
</evidence>
<evidence type="ECO:0000313" key="2">
    <source>
        <dbReference type="Proteomes" id="UP001234178"/>
    </source>
</evidence>